<dbReference type="Proteomes" id="UP001235840">
    <property type="component" value="Unassembled WGS sequence"/>
</dbReference>
<dbReference type="InterPro" id="IPR036291">
    <property type="entry name" value="NAD(P)-bd_dom_sf"/>
</dbReference>
<evidence type="ECO:0000256" key="1">
    <source>
        <dbReference type="ARBA" id="ARBA00006484"/>
    </source>
</evidence>
<dbReference type="PANTHER" id="PTHR43899:SF13">
    <property type="entry name" value="RH59310P"/>
    <property type="match status" value="1"/>
</dbReference>
<reference evidence="4 5" key="1">
    <citation type="submission" date="2023-07" db="EMBL/GenBank/DDBJ databases">
        <title>Genomic Encyclopedia of Type Strains, Phase IV (KMG-IV): sequencing the most valuable type-strain genomes for metagenomic binning, comparative biology and taxonomic classification.</title>
        <authorList>
            <person name="Goeker M."/>
        </authorList>
    </citation>
    <scope>NUCLEOTIDE SEQUENCE [LARGE SCALE GENOMIC DNA]</scope>
    <source>
        <strain evidence="4 5">DSM 12751</strain>
    </source>
</reference>
<dbReference type="PANTHER" id="PTHR43899">
    <property type="entry name" value="RH59310P"/>
    <property type="match status" value="1"/>
</dbReference>
<dbReference type="InterPro" id="IPR051019">
    <property type="entry name" value="VLCFA-Steroid_DH"/>
</dbReference>
<dbReference type="SUPFAM" id="SSF51735">
    <property type="entry name" value="NAD(P)-binding Rossmann-fold domains"/>
    <property type="match status" value="1"/>
</dbReference>
<sequence>MKWNYRKKTALVTGASSGIGEVFAHELAKKGCNLILVARTQERLEQLARVLEEMYTINAVVIPMDLGRFDAAGRIAQEVSNLGLSVDILINNAGFGTLGRFNDIPQSRLIQEIQLNIGSLTELTHLFIGGMCERKDGVIVSVASMTAFQPTPFMAVYGATKAYILSFTEALWAEYRESGVRIVALCPGETKSSFHAVSGTECLNSKRMEPIEVVNAAFDAVEKDRSSRIVGINNNVMALLSRFLPRRVIINVTKNIFQPALENKQISADQ</sequence>
<dbReference type="PRINTS" id="PR00080">
    <property type="entry name" value="SDRFAMILY"/>
</dbReference>
<evidence type="ECO:0000256" key="2">
    <source>
        <dbReference type="ARBA" id="ARBA00023002"/>
    </source>
</evidence>
<dbReference type="PIRSF" id="PIRSF000126">
    <property type="entry name" value="11-beta-HSD1"/>
    <property type="match status" value="1"/>
</dbReference>
<organism evidence="4 5">
    <name type="scientific">Caldalkalibacillus horti</name>
    <dbReference type="NCBI Taxonomy" id="77523"/>
    <lineage>
        <taxon>Bacteria</taxon>
        <taxon>Bacillati</taxon>
        <taxon>Bacillota</taxon>
        <taxon>Bacilli</taxon>
        <taxon>Bacillales</taxon>
        <taxon>Bacillaceae</taxon>
        <taxon>Caldalkalibacillus</taxon>
    </lineage>
</organism>
<evidence type="ECO:0000313" key="5">
    <source>
        <dbReference type="Proteomes" id="UP001235840"/>
    </source>
</evidence>
<evidence type="ECO:0000313" key="4">
    <source>
        <dbReference type="EMBL" id="MDQ0165593.1"/>
    </source>
</evidence>
<dbReference type="EMBL" id="JAUSTY010000005">
    <property type="protein sequence ID" value="MDQ0165593.1"/>
    <property type="molecule type" value="Genomic_DNA"/>
</dbReference>
<dbReference type="Gene3D" id="3.40.50.720">
    <property type="entry name" value="NAD(P)-binding Rossmann-like Domain"/>
    <property type="match status" value="1"/>
</dbReference>
<keyword evidence="2" id="KW-0560">Oxidoreductase</keyword>
<keyword evidence="5" id="KW-1185">Reference proteome</keyword>
<gene>
    <name evidence="4" type="ORF">J2S11_001494</name>
</gene>
<proteinExistence type="inferred from homology"/>
<dbReference type="Pfam" id="PF00106">
    <property type="entry name" value="adh_short"/>
    <property type="match status" value="1"/>
</dbReference>
<protein>
    <submittedName>
        <fullName evidence="4">Short-subunit dehydrogenase</fullName>
    </submittedName>
</protein>
<name>A0ABT9VX71_9BACI</name>
<comment type="similarity">
    <text evidence="1 3">Belongs to the short-chain dehydrogenases/reductases (SDR) family.</text>
</comment>
<dbReference type="InterPro" id="IPR002347">
    <property type="entry name" value="SDR_fam"/>
</dbReference>
<evidence type="ECO:0000256" key="3">
    <source>
        <dbReference type="RuleBase" id="RU000363"/>
    </source>
</evidence>
<dbReference type="RefSeq" id="WP_307392852.1">
    <property type="nucleotide sequence ID" value="NZ_BAAADK010000011.1"/>
</dbReference>
<comment type="caution">
    <text evidence="4">The sequence shown here is derived from an EMBL/GenBank/DDBJ whole genome shotgun (WGS) entry which is preliminary data.</text>
</comment>
<accession>A0ABT9VX71</accession>
<dbReference type="PRINTS" id="PR00081">
    <property type="entry name" value="GDHRDH"/>
</dbReference>